<organism evidence="2 3">
    <name type="scientific">Citrullus colocynthis</name>
    <name type="common">colocynth</name>
    <dbReference type="NCBI Taxonomy" id="252529"/>
    <lineage>
        <taxon>Eukaryota</taxon>
        <taxon>Viridiplantae</taxon>
        <taxon>Streptophyta</taxon>
        <taxon>Embryophyta</taxon>
        <taxon>Tracheophyta</taxon>
        <taxon>Spermatophyta</taxon>
        <taxon>Magnoliopsida</taxon>
        <taxon>eudicotyledons</taxon>
        <taxon>Gunneridae</taxon>
        <taxon>Pentapetalae</taxon>
        <taxon>rosids</taxon>
        <taxon>fabids</taxon>
        <taxon>Cucurbitales</taxon>
        <taxon>Cucurbitaceae</taxon>
        <taxon>Benincaseae</taxon>
        <taxon>Citrullus</taxon>
    </lineage>
</organism>
<evidence type="ECO:0000313" key="2">
    <source>
        <dbReference type="EMBL" id="CAK9315943.1"/>
    </source>
</evidence>
<evidence type="ECO:0000256" key="1">
    <source>
        <dbReference type="SAM" id="Phobius"/>
    </source>
</evidence>
<dbReference type="Proteomes" id="UP001642487">
    <property type="component" value="Chromosome 2"/>
</dbReference>
<accession>A0ABP0Y693</accession>
<name>A0ABP0Y693_9ROSI</name>
<protein>
    <submittedName>
        <fullName evidence="2">Uncharacterized protein</fullName>
    </submittedName>
</protein>
<gene>
    <name evidence="2" type="ORF">CITCOLO1_LOCUS7789</name>
</gene>
<keyword evidence="1" id="KW-0472">Membrane</keyword>
<reference evidence="2 3" key="1">
    <citation type="submission" date="2024-03" db="EMBL/GenBank/DDBJ databases">
        <authorList>
            <person name="Gkanogiannis A."/>
            <person name="Becerra Lopez-Lavalle L."/>
        </authorList>
    </citation>
    <scope>NUCLEOTIDE SEQUENCE [LARGE SCALE GENOMIC DNA]</scope>
</reference>
<keyword evidence="1" id="KW-1133">Transmembrane helix</keyword>
<keyword evidence="3" id="KW-1185">Reference proteome</keyword>
<evidence type="ECO:0000313" key="3">
    <source>
        <dbReference type="Proteomes" id="UP001642487"/>
    </source>
</evidence>
<sequence>MKIGVQVVIVVVSEKREKVPTRFLEREIAGVLVIPAGGLLYIISLLILDGNASLNGGELRFFSSSDSSAVVGGRWLTFRRGHCLASGRLGVITSDEIVRVIVYVNDWEFGTQLGNNCSGVA</sequence>
<dbReference type="EMBL" id="OZ021736">
    <property type="protein sequence ID" value="CAK9315943.1"/>
    <property type="molecule type" value="Genomic_DNA"/>
</dbReference>
<keyword evidence="1" id="KW-0812">Transmembrane</keyword>
<proteinExistence type="predicted"/>
<feature type="transmembrane region" description="Helical" evidence="1">
    <location>
        <begin position="28"/>
        <end position="48"/>
    </location>
</feature>